<dbReference type="CDD" id="cd09917">
    <property type="entry name" value="F-box_SF"/>
    <property type="match status" value="1"/>
</dbReference>
<comment type="caution">
    <text evidence="2">The sequence shown here is derived from an EMBL/GenBank/DDBJ whole genome shotgun (WGS) entry which is preliminary data.</text>
</comment>
<feature type="compositionally biased region" description="Low complexity" evidence="1">
    <location>
        <begin position="241"/>
        <end position="266"/>
    </location>
</feature>
<dbReference type="SUPFAM" id="SSF52047">
    <property type="entry name" value="RNI-like"/>
    <property type="match status" value="1"/>
</dbReference>
<evidence type="ECO:0000256" key="1">
    <source>
        <dbReference type="SAM" id="MobiDB-lite"/>
    </source>
</evidence>
<dbReference type="InterPro" id="IPR032675">
    <property type="entry name" value="LRR_dom_sf"/>
</dbReference>
<proteinExistence type="predicted"/>
<sequence length="825" mass="92283">MSSCDPLRVPEILRLVLSHRRILQPIDLASTSLVSKTWYLYSSEALWQEVELDGESLTDLRYEDLFRQLTKYGHYTRTLVLKECDSDRPRFNALLPTMPNLQAILVDRAMLYNRASPTVLLSLEQYSTFSSLRYLNLPFISNSGSGIESLLRICASAYGARHLDLVDSEIDDAALAAIARSCPKLKSLDLSRNEMISFRGFLSPASPGANPNLERWAQGKGPSAYAQGGATNDPFSNGAVSSDSESAPNSSPCLQQQQQQHQQQQQYTSLHGRYQLQHRVSDHTQQHPARSTLLEADVPFMHLEELSLVFCFGIANTEFQTLFRSFQHKSLRSLNLQFTNIEDSALETLARSLHPPTFSHGDVCGGLNNLNLNYCNKITARGIKALVEGCPQLRELEFLSCDLVSAECFRGQQPWACTKLRRLEFTLHPRVLFTRHQQENVQANPQESERLSDGGEEEEGERESAEVHGQESTESGETPSQAVHLDPLQLQSKILSPEFSQPEEQHQGQMDTSYMYIVPPLQHQQRQQQEQQQLLLLLNPQKKPQGNDEQEYQNTSIMRTTHKKDLWSYEQESVQSDYHAMFKQLKRLKDLRSLHIYNSPALNSSVNPGDPYQEGAAAPWMPDGAFFFASSTMDTTAAPSSEVSREVSLSDGASLDSTSFLGFQGADEGRGSNGVNRGEENNQSQEMYLQEEPSSDFREQGNISGSNSSTSSSSNHEDRSTLSVRPMQASSTGTAIVAEVPSPVHPFSLRTGLKALERLTQLESLTLYERSNIPFGSAEARWISKAFPQLSLLQLRGAIEISDTVLGRLTAKRPHLKVQVCSLFE</sequence>
<feature type="compositionally biased region" description="Polar residues" evidence="1">
    <location>
        <begin position="229"/>
        <end position="240"/>
    </location>
</feature>
<feature type="compositionally biased region" description="Basic and acidic residues" evidence="1">
    <location>
        <begin position="462"/>
        <end position="471"/>
    </location>
</feature>
<dbReference type="PANTHER" id="PTHR13318">
    <property type="entry name" value="PARTNER OF PAIRED, ISOFORM B-RELATED"/>
    <property type="match status" value="1"/>
</dbReference>
<dbReference type="OrthoDB" id="10258445at2759"/>
<evidence type="ECO:0000313" key="3">
    <source>
        <dbReference type="Proteomes" id="UP000738359"/>
    </source>
</evidence>
<dbReference type="GO" id="GO:0031146">
    <property type="term" value="P:SCF-dependent proteasomal ubiquitin-dependent protein catabolic process"/>
    <property type="evidence" value="ECO:0007669"/>
    <property type="project" value="TreeGrafter"/>
</dbReference>
<dbReference type="AlphaFoldDB" id="A0A9P6M154"/>
<keyword evidence="3" id="KW-1185">Reference proteome</keyword>
<dbReference type="EMBL" id="JAAAHY010000703">
    <property type="protein sequence ID" value="KAF9958883.1"/>
    <property type="molecule type" value="Genomic_DNA"/>
</dbReference>
<dbReference type="Pfam" id="PF13516">
    <property type="entry name" value="LRR_6"/>
    <property type="match status" value="2"/>
</dbReference>
<dbReference type="PANTHER" id="PTHR13318:SF247">
    <property type="entry name" value="GH16156P"/>
    <property type="match status" value="1"/>
</dbReference>
<dbReference type="Gene3D" id="3.80.10.10">
    <property type="entry name" value="Ribonuclease Inhibitor"/>
    <property type="match status" value="2"/>
</dbReference>
<accession>A0A9P6M154</accession>
<dbReference type="SMART" id="SM00367">
    <property type="entry name" value="LRR_CC"/>
    <property type="match status" value="6"/>
</dbReference>
<dbReference type="InterPro" id="IPR001611">
    <property type="entry name" value="Leu-rich_rpt"/>
</dbReference>
<dbReference type="InterPro" id="IPR006553">
    <property type="entry name" value="Leu-rich_rpt_Cys-con_subtyp"/>
</dbReference>
<feature type="region of interest" description="Disordered" evidence="1">
    <location>
        <begin position="660"/>
        <end position="730"/>
    </location>
</feature>
<name>A0A9P6M154_MORAP</name>
<protein>
    <recommendedName>
        <fullName evidence="4">F-box domain-containing protein</fullName>
    </recommendedName>
</protein>
<dbReference type="GO" id="GO:0019005">
    <property type="term" value="C:SCF ubiquitin ligase complex"/>
    <property type="evidence" value="ECO:0007669"/>
    <property type="project" value="TreeGrafter"/>
</dbReference>
<evidence type="ECO:0000313" key="2">
    <source>
        <dbReference type="EMBL" id="KAF9958883.1"/>
    </source>
</evidence>
<feature type="region of interest" description="Disordered" evidence="1">
    <location>
        <begin position="436"/>
        <end position="481"/>
    </location>
</feature>
<reference evidence="2" key="1">
    <citation type="journal article" date="2020" name="Fungal Divers.">
        <title>Resolving the Mortierellaceae phylogeny through synthesis of multi-gene phylogenetics and phylogenomics.</title>
        <authorList>
            <person name="Vandepol N."/>
            <person name="Liber J."/>
            <person name="Desiro A."/>
            <person name="Na H."/>
            <person name="Kennedy M."/>
            <person name="Barry K."/>
            <person name="Grigoriev I.V."/>
            <person name="Miller A.N."/>
            <person name="O'Donnell K."/>
            <person name="Stajich J.E."/>
            <person name="Bonito G."/>
        </authorList>
    </citation>
    <scope>NUCLEOTIDE SEQUENCE</scope>
    <source>
        <strain evidence="2">CK1249</strain>
    </source>
</reference>
<gene>
    <name evidence="2" type="ORF">BGZ70_009057</name>
</gene>
<evidence type="ECO:0008006" key="4">
    <source>
        <dbReference type="Google" id="ProtNLM"/>
    </source>
</evidence>
<feature type="compositionally biased region" description="Polar residues" evidence="1">
    <location>
        <begin position="472"/>
        <end position="481"/>
    </location>
</feature>
<dbReference type="Proteomes" id="UP000738359">
    <property type="component" value="Unassembled WGS sequence"/>
</dbReference>
<feature type="region of interest" description="Disordered" evidence="1">
    <location>
        <begin position="209"/>
        <end position="268"/>
    </location>
</feature>
<organism evidence="2 3">
    <name type="scientific">Mortierella alpina</name>
    <name type="common">Oleaginous fungus</name>
    <name type="synonym">Mortierella renispora</name>
    <dbReference type="NCBI Taxonomy" id="64518"/>
    <lineage>
        <taxon>Eukaryota</taxon>
        <taxon>Fungi</taxon>
        <taxon>Fungi incertae sedis</taxon>
        <taxon>Mucoromycota</taxon>
        <taxon>Mortierellomycotina</taxon>
        <taxon>Mortierellomycetes</taxon>
        <taxon>Mortierellales</taxon>
        <taxon>Mortierellaceae</taxon>
        <taxon>Mortierella</taxon>
    </lineage>
</organism>
<feature type="compositionally biased region" description="Low complexity" evidence="1">
    <location>
        <begin position="702"/>
        <end position="714"/>
    </location>
</feature>